<proteinExistence type="predicted"/>
<organism evidence="1 2">
    <name type="scientific">Leucobacter massiliensis</name>
    <dbReference type="NCBI Taxonomy" id="1686285"/>
    <lineage>
        <taxon>Bacteria</taxon>
        <taxon>Bacillati</taxon>
        <taxon>Actinomycetota</taxon>
        <taxon>Actinomycetes</taxon>
        <taxon>Micrococcales</taxon>
        <taxon>Microbacteriaceae</taxon>
        <taxon>Leucobacter</taxon>
    </lineage>
</organism>
<dbReference type="InterPro" id="IPR051781">
    <property type="entry name" value="Metallo-dep_Hydrolase"/>
</dbReference>
<dbReference type="GO" id="GO:0016787">
    <property type="term" value="F:hydrolase activity"/>
    <property type="evidence" value="ECO:0007669"/>
    <property type="project" value="UniProtKB-KW"/>
</dbReference>
<comment type="caution">
    <text evidence="1">The sequence shown here is derived from an EMBL/GenBank/DDBJ whole genome shotgun (WGS) entry which is preliminary data.</text>
</comment>
<dbReference type="Gene3D" id="3.20.20.140">
    <property type="entry name" value="Metal-dependent hydrolases"/>
    <property type="match status" value="1"/>
</dbReference>
<reference evidence="1 2" key="1">
    <citation type="journal article" date="2017" name="New Microbes New Infect">
        <title>Genome sequence of 'Leucobacter massiliensis' sp. nov. isolated from human pharynx after travel to the 2014 Hajj.</title>
        <authorList>
            <person name="Leangapichart T."/>
            <person name="Gautret P."/>
            <person name="Nguyen T.T."/>
            <person name="Armstrong N."/>
            <person name="Rolain J.M."/>
        </authorList>
    </citation>
    <scope>NUCLEOTIDE SEQUENCE [LARGE SCALE GENOMIC DNA]</scope>
    <source>
        <strain evidence="1 2">122RC15</strain>
    </source>
</reference>
<keyword evidence="1" id="KW-0378">Hydrolase</keyword>
<protein>
    <submittedName>
        <fullName evidence="1">Hydrolase</fullName>
    </submittedName>
</protein>
<dbReference type="Proteomes" id="UP000238650">
    <property type="component" value="Unassembled WGS sequence"/>
</dbReference>
<dbReference type="AlphaFoldDB" id="A0A2S9QSB8"/>
<dbReference type="OrthoDB" id="3514520at2"/>
<accession>A0A2S9QSB8</accession>
<dbReference type="PANTHER" id="PTHR43135">
    <property type="entry name" value="ALPHA-D-RIBOSE 1-METHYLPHOSPHONATE 5-TRIPHOSPHATE DIPHOSPHATASE"/>
    <property type="match status" value="1"/>
</dbReference>
<dbReference type="PANTHER" id="PTHR43135:SF3">
    <property type="entry name" value="ALPHA-D-RIBOSE 1-METHYLPHOSPHONATE 5-TRIPHOSPHATE DIPHOSPHATASE"/>
    <property type="match status" value="1"/>
</dbReference>
<dbReference type="InterPro" id="IPR032466">
    <property type="entry name" value="Metal_Hydrolase"/>
</dbReference>
<evidence type="ECO:0000313" key="2">
    <source>
        <dbReference type="Proteomes" id="UP000238650"/>
    </source>
</evidence>
<keyword evidence="2" id="KW-1185">Reference proteome</keyword>
<name>A0A2S9QSB8_9MICO</name>
<dbReference type="EMBL" id="MWZD01000012">
    <property type="protein sequence ID" value="PRI12487.1"/>
    <property type="molecule type" value="Genomic_DNA"/>
</dbReference>
<sequence length="290" mass="29588">MIAPGVVDRHVHLGLVAAPELRGGPVVEVHDLGWDPVAIRRIATELGRGPRATRVRYAGPFHSAPGGYPSGRAWAPTGAVRGIASPADAEAAVQEARASGSSAIKITLHADFPQLSDEALAALIAAARAAGLPALAHAEGAGQAQRAIAAGVDVLVHVPWTERLPDALLEDAAERGVEWISTLAIHSGAELDRALGNAARYAAIGGRIAYGTDLGNGPAPPGVNEREIELLGQIGLDGARLREAVMPATAPAGLIAAPGPLPHTAAELVAWLAFAERCDEAAAAPPGARQ</sequence>
<gene>
    <name evidence="1" type="ORF">B4915_01520</name>
</gene>
<evidence type="ECO:0000313" key="1">
    <source>
        <dbReference type="EMBL" id="PRI12487.1"/>
    </source>
</evidence>
<dbReference type="SUPFAM" id="SSF51556">
    <property type="entry name" value="Metallo-dependent hydrolases"/>
    <property type="match status" value="1"/>
</dbReference>